<evidence type="ECO:0000313" key="2">
    <source>
        <dbReference type="Proteomes" id="UP001519363"/>
    </source>
</evidence>
<dbReference type="EMBL" id="JAGIOO010000001">
    <property type="protein sequence ID" value="MBP2476297.1"/>
    <property type="molecule type" value="Genomic_DNA"/>
</dbReference>
<comment type="caution">
    <text evidence="1">The sequence shown here is derived from an EMBL/GenBank/DDBJ whole genome shotgun (WGS) entry which is preliminary data.</text>
</comment>
<sequence>MIMGVALTQCGYFTAQQAVAAGYSHQAQNYHVRQGNWHREGRALFRLPGWPDSDRDIYVRWRLWSGDRAVVSHESALAVHDLGDVNPAKVHLTVPAGFRARHEGVVLHKADLPAEDIEDRGEFRVTTVTRTLLDTAAGQTSQEQLDTAVTEALTRGLISPRRIRERSDTHGNRAALRVERALGAAGR</sequence>
<accession>A0ABS5AJ71</accession>
<gene>
    <name evidence="1" type="ORF">JOF53_005169</name>
</gene>
<evidence type="ECO:0000313" key="1">
    <source>
        <dbReference type="EMBL" id="MBP2476297.1"/>
    </source>
</evidence>
<keyword evidence="2" id="KW-1185">Reference proteome</keyword>
<organism evidence="1 2">
    <name type="scientific">Crossiella equi</name>
    <dbReference type="NCBI Taxonomy" id="130796"/>
    <lineage>
        <taxon>Bacteria</taxon>
        <taxon>Bacillati</taxon>
        <taxon>Actinomycetota</taxon>
        <taxon>Actinomycetes</taxon>
        <taxon>Pseudonocardiales</taxon>
        <taxon>Pseudonocardiaceae</taxon>
        <taxon>Crossiella</taxon>
    </lineage>
</organism>
<dbReference type="RefSeq" id="WP_086781999.1">
    <property type="nucleotide sequence ID" value="NZ_JAGIOO010000001.1"/>
</dbReference>
<protein>
    <submittedName>
        <fullName evidence="1">Transcriptional regulator of viral defense system</fullName>
    </submittedName>
</protein>
<reference evidence="1 2" key="1">
    <citation type="submission" date="2021-03" db="EMBL/GenBank/DDBJ databases">
        <title>Sequencing the genomes of 1000 actinobacteria strains.</title>
        <authorList>
            <person name="Klenk H.-P."/>
        </authorList>
    </citation>
    <scope>NUCLEOTIDE SEQUENCE [LARGE SCALE GENOMIC DNA]</scope>
    <source>
        <strain evidence="1 2">DSM 44580</strain>
    </source>
</reference>
<dbReference type="Proteomes" id="UP001519363">
    <property type="component" value="Unassembled WGS sequence"/>
</dbReference>
<proteinExistence type="predicted"/>
<name>A0ABS5AJ71_9PSEU</name>